<gene>
    <name evidence="1" type="ORF">FRACYDRAFT_237955</name>
</gene>
<dbReference type="KEGG" id="fcy:FRACYDRAFT_237955"/>
<reference evidence="1 2" key="1">
    <citation type="submission" date="2016-09" db="EMBL/GenBank/DDBJ databases">
        <title>Extensive genetic diversity and differential bi-allelic expression allows diatom success in the polar Southern Ocean.</title>
        <authorList>
            <consortium name="DOE Joint Genome Institute"/>
            <person name="Mock T."/>
            <person name="Otillar R.P."/>
            <person name="Strauss J."/>
            <person name="Dupont C."/>
            <person name="Frickenhaus S."/>
            <person name="Maumus F."/>
            <person name="Mcmullan M."/>
            <person name="Sanges R."/>
            <person name="Schmutz J."/>
            <person name="Toseland A."/>
            <person name="Valas R."/>
            <person name="Veluchamy A."/>
            <person name="Ward B.J."/>
            <person name="Allen A."/>
            <person name="Barry K."/>
            <person name="Falciatore A."/>
            <person name="Ferrante M."/>
            <person name="Fortunato A.E."/>
            <person name="Gloeckner G."/>
            <person name="Gruber A."/>
            <person name="Hipkin R."/>
            <person name="Janech M."/>
            <person name="Kroth P."/>
            <person name="Leese F."/>
            <person name="Lindquist E."/>
            <person name="Lyon B.R."/>
            <person name="Martin J."/>
            <person name="Mayer C."/>
            <person name="Parker M."/>
            <person name="Quesneville H."/>
            <person name="Raymond J."/>
            <person name="Uhlig C."/>
            <person name="Valentin K.U."/>
            <person name="Worden A.Z."/>
            <person name="Armbrust E.V."/>
            <person name="Bowler C."/>
            <person name="Green B."/>
            <person name="Moulton V."/>
            <person name="Van Oosterhout C."/>
            <person name="Grigoriev I."/>
        </authorList>
    </citation>
    <scope>NUCLEOTIDE SEQUENCE [LARGE SCALE GENOMIC DNA]</scope>
    <source>
        <strain evidence="1 2">CCMP1102</strain>
    </source>
</reference>
<evidence type="ECO:0000313" key="2">
    <source>
        <dbReference type="Proteomes" id="UP000095751"/>
    </source>
</evidence>
<dbReference type="AlphaFoldDB" id="A0A1E7FH76"/>
<proteinExistence type="predicted"/>
<keyword evidence="2" id="KW-1185">Reference proteome</keyword>
<dbReference type="EMBL" id="KV784357">
    <property type="protein sequence ID" value="OEU17536.1"/>
    <property type="molecule type" value="Genomic_DNA"/>
</dbReference>
<organism evidence="1 2">
    <name type="scientific">Fragilariopsis cylindrus CCMP1102</name>
    <dbReference type="NCBI Taxonomy" id="635003"/>
    <lineage>
        <taxon>Eukaryota</taxon>
        <taxon>Sar</taxon>
        <taxon>Stramenopiles</taxon>
        <taxon>Ochrophyta</taxon>
        <taxon>Bacillariophyta</taxon>
        <taxon>Bacillariophyceae</taxon>
        <taxon>Bacillariophycidae</taxon>
        <taxon>Bacillariales</taxon>
        <taxon>Bacillariaceae</taxon>
        <taxon>Fragilariopsis</taxon>
    </lineage>
</organism>
<name>A0A1E7FH76_9STRA</name>
<evidence type="ECO:0000313" key="1">
    <source>
        <dbReference type="EMBL" id="OEU17536.1"/>
    </source>
</evidence>
<protein>
    <submittedName>
        <fullName evidence="1">Uncharacterized protein</fullName>
    </submittedName>
</protein>
<sequence length="188" mass="20426">MSPFKNPKSPSTPASVHRIASKAKIAKDKAAKAAATAARVSHVEQADVHLTLAQAAAGKEATLNREIVQETSLQGICKESSESVYKLDISNVARLLVSDGFNEDVTSDIVPSCANLVVDVCMDLCAVTRPQLKRCYSINPRATSSFASALAMAEKHKMLVLHTDEKYYFNDKFYSIMNATKGEMNEEA</sequence>
<dbReference type="Proteomes" id="UP000095751">
    <property type="component" value="Unassembled WGS sequence"/>
</dbReference>
<dbReference type="InParanoid" id="A0A1E7FH76"/>
<accession>A0A1E7FH76</accession>